<keyword evidence="4" id="KW-0067">ATP-binding</keyword>
<dbReference type="GO" id="GO:0016887">
    <property type="term" value="F:ATP hydrolysis activity"/>
    <property type="evidence" value="ECO:0007669"/>
    <property type="project" value="InterPro"/>
</dbReference>
<dbReference type="InterPro" id="IPR027417">
    <property type="entry name" value="P-loop_NTPase"/>
</dbReference>
<sequence>MSKCSHTHDHGQTHQLSVQNVSVSYRDLNVLDDISWTSECGKCLALVGPNGAGKSTLLKAIAGLVKRSCGSITWSGEDNLKCRGGEFAYLPQFEEVSWDFPITVRGVVEMGRYPQLGPWKKFGEKDAAAVDAALKMMELDGELANRQISELSGGQKQRVFIARAVAQEAHVLLLDEPFTGLDRDHVANLARLLRMLAGENRLVIASHHDLGTVNDIFDEVLLLNRQTIANGPCAETLTEDNLKRTFSGLKNPAKGQ</sequence>
<dbReference type="SMART" id="SM00382">
    <property type="entry name" value="AAA"/>
    <property type="match status" value="1"/>
</dbReference>
<dbReference type="EMBL" id="AP026866">
    <property type="protein sequence ID" value="BDS07485.1"/>
    <property type="molecule type" value="Genomic_DNA"/>
</dbReference>
<dbReference type="PROSITE" id="PS50893">
    <property type="entry name" value="ABC_TRANSPORTER_2"/>
    <property type="match status" value="1"/>
</dbReference>
<name>A0AAT9FNB8_9BACT</name>
<evidence type="ECO:0000259" key="5">
    <source>
        <dbReference type="PROSITE" id="PS50893"/>
    </source>
</evidence>
<accession>A0AAT9FNB8</accession>
<keyword evidence="2" id="KW-0813">Transport</keyword>
<dbReference type="InterPro" id="IPR017871">
    <property type="entry name" value="ABC_transporter-like_CS"/>
</dbReference>
<evidence type="ECO:0000256" key="3">
    <source>
        <dbReference type="ARBA" id="ARBA00022741"/>
    </source>
</evidence>
<dbReference type="AlphaFoldDB" id="A0AAT9FNB8"/>
<dbReference type="FunFam" id="3.40.50.300:FF:000134">
    <property type="entry name" value="Iron-enterobactin ABC transporter ATP-binding protein"/>
    <property type="match status" value="1"/>
</dbReference>
<dbReference type="CDD" id="cd03235">
    <property type="entry name" value="ABC_Metallic_Cations"/>
    <property type="match status" value="1"/>
</dbReference>
<dbReference type="GO" id="GO:0005524">
    <property type="term" value="F:ATP binding"/>
    <property type="evidence" value="ECO:0007669"/>
    <property type="project" value="UniProtKB-KW"/>
</dbReference>
<gene>
    <name evidence="6" type="ORF">NT6N_25250</name>
</gene>
<dbReference type="Pfam" id="PF00005">
    <property type="entry name" value="ABC_tran"/>
    <property type="match status" value="1"/>
</dbReference>
<evidence type="ECO:0000256" key="1">
    <source>
        <dbReference type="ARBA" id="ARBA00005417"/>
    </source>
</evidence>
<dbReference type="InterPro" id="IPR050153">
    <property type="entry name" value="Metal_Ion_Import_ABC"/>
</dbReference>
<dbReference type="SUPFAM" id="SSF52540">
    <property type="entry name" value="P-loop containing nucleoside triphosphate hydrolases"/>
    <property type="match status" value="1"/>
</dbReference>
<evidence type="ECO:0000256" key="4">
    <source>
        <dbReference type="ARBA" id="ARBA00022840"/>
    </source>
</evidence>
<evidence type="ECO:0000313" key="6">
    <source>
        <dbReference type="EMBL" id="BDS07485.1"/>
    </source>
</evidence>
<dbReference type="PANTHER" id="PTHR42734">
    <property type="entry name" value="METAL TRANSPORT SYSTEM ATP-BINDING PROTEIN TM_0124-RELATED"/>
    <property type="match status" value="1"/>
</dbReference>
<proteinExistence type="inferred from homology"/>
<dbReference type="InterPro" id="IPR003593">
    <property type="entry name" value="AAA+_ATPase"/>
</dbReference>
<feature type="domain" description="ABC transporter" evidence="5">
    <location>
        <begin position="16"/>
        <end position="250"/>
    </location>
</feature>
<keyword evidence="3" id="KW-0547">Nucleotide-binding</keyword>
<comment type="similarity">
    <text evidence="1">Belongs to the ABC transporter superfamily.</text>
</comment>
<evidence type="ECO:0000256" key="2">
    <source>
        <dbReference type="ARBA" id="ARBA00022448"/>
    </source>
</evidence>
<dbReference type="InterPro" id="IPR003439">
    <property type="entry name" value="ABC_transporter-like_ATP-bd"/>
</dbReference>
<dbReference type="PANTHER" id="PTHR42734:SF5">
    <property type="entry name" value="IRON TRANSPORT SYSTEM ATP-BINDING PROTEIN HI_0361-RELATED"/>
    <property type="match status" value="1"/>
</dbReference>
<reference evidence="6" key="1">
    <citation type="submission" date="2024-07" db="EMBL/GenBank/DDBJ databases">
        <title>Complete genome sequence of Verrucomicrobiaceae bacterium NT6N.</title>
        <authorList>
            <person name="Huang C."/>
            <person name="Takami H."/>
            <person name="Hamasaki K."/>
        </authorList>
    </citation>
    <scope>NUCLEOTIDE SEQUENCE</scope>
    <source>
        <strain evidence="6">NT6N</strain>
    </source>
</reference>
<protein>
    <submittedName>
        <fullName evidence="6">Manganese transporter</fullName>
    </submittedName>
</protein>
<dbReference type="Gene3D" id="3.40.50.300">
    <property type="entry name" value="P-loop containing nucleotide triphosphate hydrolases"/>
    <property type="match status" value="1"/>
</dbReference>
<dbReference type="PROSITE" id="PS00211">
    <property type="entry name" value="ABC_TRANSPORTER_1"/>
    <property type="match status" value="1"/>
</dbReference>
<organism evidence="6">
    <name type="scientific">Oceaniferula spumae</name>
    <dbReference type="NCBI Taxonomy" id="2979115"/>
    <lineage>
        <taxon>Bacteria</taxon>
        <taxon>Pseudomonadati</taxon>
        <taxon>Verrucomicrobiota</taxon>
        <taxon>Verrucomicrobiia</taxon>
        <taxon>Verrucomicrobiales</taxon>
        <taxon>Verrucomicrobiaceae</taxon>
        <taxon>Oceaniferula</taxon>
    </lineage>
</organism>
<dbReference type="KEGG" id="osu:NT6N_25250"/>